<dbReference type="Pfam" id="PF01248">
    <property type="entry name" value="Ribosomal_L7Ae"/>
    <property type="match status" value="1"/>
</dbReference>
<organism evidence="2 3">
    <name type="scientific">Nicoliella lavandulae</name>
    <dbReference type="NCBI Taxonomy" id="3082954"/>
    <lineage>
        <taxon>Bacteria</taxon>
        <taxon>Bacillati</taxon>
        <taxon>Bacillota</taxon>
        <taxon>Bacilli</taxon>
        <taxon>Lactobacillales</taxon>
        <taxon>Lactobacillaceae</taxon>
        <taxon>Nicoliella</taxon>
    </lineage>
</organism>
<dbReference type="EMBL" id="JAWMWH010000001">
    <property type="protein sequence ID" value="MEJ6400720.1"/>
    <property type="molecule type" value="Genomic_DNA"/>
</dbReference>
<accession>A0ABU8SMC6</accession>
<name>A0ABU8SMC6_9LACO</name>
<evidence type="ECO:0000313" key="2">
    <source>
        <dbReference type="EMBL" id="MEJ6400720.1"/>
    </source>
</evidence>
<dbReference type="SUPFAM" id="SSF55315">
    <property type="entry name" value="L30e-like"/>
    <property type="match status" value="1"/>
</dbReference>
<dbReference type="Proteomes" id="UP001370590">
    <property type="component" value="Unassembled WGS sequence"/>
</dbReference>
<protein>
    <submittedName>
        <fullName evidence="2">Ribosomal L7Ae/L30e/S12e/Gadd45 family protein</fullName>
    </submittedName>
</protein>
<comment type="caution">
    <text evidence="2">The sequence shown here is derived from an EMBL/GenBank/DDBJ whole genome shotgun (WGS) entry which is preliminary data.</text>
</comment>
<reference evidence="2 3" key="1">
    <citation type="submission" date="2023-10" db="EMBL/GenBank/DDBJ databases">
        <title>Nicoliella lavandulae sp. nov. isolated from Lavandula angustifolia flowers.</title>
        <authorList>
            <person name="Alcantara C."/>
            <person name="Zuniga M."/>
            <person name="Landete J.M."/>
            <person name="Monedero V."/>
        </authorList>
    </citation>
    <scope>NUCLEOTIDE SEQUENCE [LARGE SCALE GENOMIC DNA]</scope>
    <source>
        <strain evidence="2 3">Es01</strain>
    </source>
</reference>
<evidence type="ECO:0000259" key="1">
    <source>
        <dbReference type="Pfam" id="PF01248"/>
    </source>
</evidence>
<dbReference type="InterPro" id="IPR004038">
    <property type="entry name" value="Ribosomal_eL8/eL30/eS12/Gad45"/>
</dbReference>
<dbReference type="InterPro" id="IPR029064">
    <property type="entry name" value="Ribosomal_eL30-like_sf"/>
</dbReference>
<gene>
    <name evidence="2" type="ORF">R4146_06040</name>
</gene>
<dbReference type="RefSeq" id="WP_339960664.1">
    <property type="nucleotide sequence ID" value="NZ_JAWMWH010000001.1"/>
</dbReference>
<dbReference type="Gene3D" id="3.30.1330.30">
    <property type="match status" value="1"/>
</dbReference>
<feature type="domain" description="Ribosomal protein eL8/eL30/eS12/Gadd45" evidence="1">
    <location>
        <begin position="8"/>
        <end position="87"/>
    </location>
</feature>
<proteinExistence type="predicted"/>
<keyword evidence="3" id="KW-1185">Reference proteome</keyword>
<evidence type="ECO:0000313" key="3">
    <source>
        <dbReference type="Proteomes" id="UP001370590"/>
    </source>
</evidence>
<sequence>MTNQQQFLNLIGIANRAGKVVTGSDIILNAIKKRQISFLVIASDTGKSTTKKFIDKAHSYQIDYDDSITKQALSDAIGKPRTMVGIADRGFANKLREIKSN</sequence>